<evidence type="ECO:0000256" key="1">
    <source>
        <dbReference type="ARBA" id="ARBA00001424"/>
    </source>
</evidence>
<dbReference type="OrthoDB" id="9806388at2"/>
<name>A0A1E2VD54_9GAMM</name>
<evidence type="ECO:0000256" key="10">
    <source>
        <dbReference type="ARBA" id="ARBA00069363"/>
    </source>
</evidence>
<comment type="similarity">
    <text evidence="3">Belongs to the peptidase M24B family.</text>
</comment>
<dbReference type="InterPro" id="IPR001131">
    <property type="entry name" value="Peptidase_M24B_aminopep-P_CS"/>
</dbReference>
<dbReference type="Pfam" id="PF05195">
    <property type="entry name" value="AMP_N"/>
    <property type="match status" value="1"/>
</dbReference>
<keyword evidence="9" id="KW-0464">Manganese</keyword>
<dbReference type="FunFam" id="3.90.230.10:FF:000002">
    <property type="entry name" value="Xaa-Pro aminopeptidase 3"/>
    <property type="match status" value="1"/>
</dbReference>
<organism evidence="14 15">
    <name type="scientific">Terasakiispira papahanaumokuakeensis</name>
    <dbReference type="NCBI Taxonomy" id="197479"/>
    <lineage>
        <taxon>Bacteria</taxon>
        <taxon>Pseudomonadati</taxon>
        <taxon>Pseudomonadota</taxon>
        <taxon>Gammaproteobacteria</taxon>
        <taxon>Oceanospirillales</taxon>
        <taxon>Terasakiispira</taxon>
    </lineage>
</organism>
<dbReference type="SUPFAM" id="SSF55920">
    <property type="entry name" value="Creatinase/aminopeptidase"/>
    <property type="match status" value="1"/>
</dbReference>
<keyword evidence="6" id="KW-0479">Metal-binding</keyword>
<dbReference type="GO" id="GO:0070006">
    <property type="term" value="F:metalloaminopeptidase activity"/>
    <property type="evidence" value="ECO:0007669"/>
    <property type="project" value="InterPro"/>
</dbReference>
<accession>A0A1E2VD54</accession>
<sequence length="440" mass="49203">MRPFDVSPEVFAARRRALLTQLPDGVAVLLPSASLQTRSRDTEYPFRQASDFWYLTGFDEPDALLVLIPGREQGEVLLFNPPRDEQLEIWHGYRLGQIRAPQVLGVDQAFANDELDQRLPALLDGCQHICYPLDDDFCHQRVQDWRLALRSRERRGARVPESLINLTPFLDEMRLIKQPEEVALMREAARISAEAHVRAMKSCQPGLYEYQLQAELEHEFLWQGAAGPAYGTIVGGGANGCVLHYVENHAPLKDGDLVLIDAGCEYAGYAGDITRTFPVNGRFNEAQKALYSLVLEANRLAISQVKPGTTLPEIHDTAVRHLTWGLIQLGILEGDIDTLIADEAYRDFYMHGTSHWLGLDVHDVGLYKPQGEARKLLPGMVLTIEPGLYIAPDQPDVDECWRGIGIRVEDDVLVTETGCEVLTNGVPKSIQDIEALMKAD</sequence>
<dbReference type="RefSeq" id="WP_068999730.1">
    <property type="nucleotide sequence ID" value="NZ_MDTQ01000001.1"/>
</dbReference>
<dbReference type="InterPro" id="IPR007865">
    <property type="entry name" value="Aminopep_P_N"/>
</dbReference>
<evidence type="ECO:0000256" key="11">
    <source>
        <dbReference type="ARBA" id="ARBA00075356"/>
    </source>
</evidence>
<dbReference type="InterPro" id="IPR000994">
    <property type="entry name" value="Pept_M24"/>
</dbReference>
<protein>
    <recommendedName>
        <fullName evidence="10">Xaa-Pro aminopeptidase</fullName>
        <ecNumber evidence="4">3.4.11.9</ecNumber>
    </recommendedName>
    <alternativeName>
        <fullName evidence="11">Aminopeptidase P II</fullName>
    </alternativeName>
    <alternativeName>
        <fullName evidence="12">X-Pro aminopeptidase</fullName>
    </alternativeName>
</protein>
<dbReference type="SUPFAM" id="SSF53092">
    <property type="entry name" value="Creatinase/prolidase N-terminal domain"/>
    <property type="match status" value="1"/>
</dbReference>
<evidence type="ECO:0000256" key="8">
    <source>
        <dbReference type="ARBA" id="ARBA00023049"/>
    </source>
</evidence>
<proteinExistence type="inferred from homology"/>
<keyword evidence="14" id="KW-0031">Aminopeptidase</keyword>
<dbReference type="InterPro" id="IPR052433">
    <property type="entry name" value="X-Pro_dipept-like"/>
</dbReference>
<dbReference type="Proteomes" id="UP000094291">
    <property type="component" value="Unassembled WGS sequence"/>
</dbReference>
<evidence type="ECO:0000256" key="12">
    <source>
        <dbReference type="ARBA" id="ARBA00081411"/>
    </source>
</evidence>
<gene>
    <name evidence="14" type="ORF">BFW38_15630</name>
</gene>
<dbReference type="CDD" id="cd01087">
    <property type="entry name" value="Prolidase"/>
    <property type="match status" value="1"/>
</dbReference>
<dbReference type="STRING" id="197479.BFW38_15630"/>
<keyword evidence="15" id="KW-1185">Reference proteome</keyword>
<dbReference type="GO" id="GO:0030145">
    <property type="term" value="F:manganese ion binding"/>
    <property type="evidence" value="ECO:0007669"/>
    <property type="project" value="InterPro"/>
</dbReference>
<dbReference type="AlphaFoldDB" id="A0A1E2VD54"/>
<keyword evidence="8" id="KW-0482">Metalloprotease</keyword>
<dbReference type="EC" id="3.4.11.9" evidence="4"/>
<evidence type="ECO:0000256" key="3">
    <source>
        <dbReference type="ARBA" id="ARBA00008766"/>
    </source>
</evidence>
<dbReference type="InterPro" id="IPR001714">
    <property type="entry name" value="Pept_M24_MAP"/>
</dbReference>
<dbReference type="PROSITE" id="PS00491">
    <property type="entry name" value="PROLINE_PEPTIDASE"/>
    <property type="match status" value="1"/>
</dbReference>
<evidence type="ECO:0000313" key="14">
    <source>
        <dbReference type="EMBL" id="ODC04746.1"/>
    </source>
</evidence>
<dbReference type="InterPro" id="IPR029149">
    <property type="entry name" value="Creatin/AminoP/Spt16_N"/>
</dbReference>
<dbReference type="GO" id="GO:0006508">
    <property type="term" value="P:proteolysis"/>
    <property type="evidence" value="ECO:0007669"/>
    <property type="project" value="UniProtKB-KW"/>
</dbReference>
<evidence type="ECO:0000256" key="4">
    <source>
        <dbReference type="ARBA" id="ARBA00012574"/>
    </source>
</evidence>
<evidence type="ECO:0000256" key="7">
    <source>
        <dbReference type="ARBA" id="ARBA00022801"/>
    </source>
</evidence>
<evidence type="ECO:0000313" key="15">
    <source>
        <dbReference type="Proteomes" id="UP000094291"/>
    </source>
</evidence>
<reference evidence="14 15" key="1">
    <citation type="submission" date="2016-08" db="EMBL/GenBank/DDBJ databases">
        <authorList>
            <person name="Seilhamer J.J."/>
        </authorList>
    </citation>
    <scope>NUCLEOTIDE SEQUENCE [LARGE SCALE GENOMIC DNA]</scope>
    <source>
        <strain evidence="14 15">PH27A</strain>
    </source>
</reference>
<evidence type="ECO:0000256" key="5">
    <source>
        <dbReference type="ARBA" id="ARBA00022670"/>
    </source>
</evidence>
<dbReference type="PRINTS" id="PR00599">
    <property type="entry name" value="MAPEPTIDASE"/>
</dbReference>
<evidence type="ECO:0000259" key="13">
    <source>
        <dbReference type="SMART" id="SM01011"/>
    </source>
</evidence>
<dbReference type="SMART" id="SM01011">
    <property type="entry name" value="AMP_N"/>
    <property type="match status" value="1"/>
</dbReference>
<dbReference type="PANTHER" id="PTHR43226:SF4">
    <property type="entry name" value="XAA-PRO AMINOPEPTIDASE 3"/>
    <property type="match status" value="1"/>
</dbReference>
<comment type="catalytic activity">
    <reaction evidence="1">
        <text>Release of any N-terminal amino acid, including proline, that is linked to proline, even from a dipeptide or tripeptide.</text>
        <dbReference type="EC" id="3.4.11.9"/>
    </reaction>
</comment>
<dbReference type="EMBL" id="MDTQ01000001">
    <property type="protein sequence ID" value="ODC04746.1"/>
    <property type="molecule type" value="Genomic_DNA"/>
</dbReference>
<dbReference type="NCBIfam" id="NF008131">
    <property type="entry name" value="PRK10879.1"/>
    <property type="match status" value="1"/>
</dbReference>
<evidence type="ECO:0000256" key="9">
    <source>
        <dbReference type="ARBA" id="ARBA00023211"/>
    </source>
</evidence>
<keyword evidence="7" id="KW-0378">Hydrolase</keyword>
<evidence type="ECO:0000256" key="2">
    <source>
        <dbReference type="ARBA" id="ARBA00001936"/>
    </source>
</evidence>
<feature type="domain" description="Aminopeptidase P N-terminal" evidence="13">
    <location>
        <begin position="6"/>
        <end position="140"/>
    </location>
</feature>
<dbReference type="PANTHER" id="PTHR43226">
    <property type="entry name" value="XAA-PRO AMINOPEPTIDASE 3"/>
    <property type="match status" value="1"/>
</dbReference>
<evidence type="ECO:0000256" key="6">
    <source>
        <dbReference type="ARBA" id="ARBA00022723"/>
    </source>
</evidence>
<dbReference type="Gene3D" id="3.40.350.10">
    <property type="entry name" value="Creatinase/prolidase N-terminal domain"/>
    <property type="match status" value="1"/>
</dbReference>
<dbReference type="Gene3D" id="3.90.230.10">
    <property type="entry name" value="Creatinase/methionine aminopeptidase superfamily"/>
    <property type="match status" value="1"/>
</dbReference>
<dbReference type="Pfam" id="PF00557">
    <property type="entry name" value="Peptidase_M24"/>
    <property type="match status" value="1"/>
</dbReference>
<keyword evidence="5" id="KW-0645">Protease</keyword>
<comment type="caution">
    <text evidence="14">The sequence shown here is derived from an EMBL/GenBank/DDBJ whole genome shotgun (WGS) entry which is preliminary data.</text>
</comment>
<comment type="cofactor">
    <cofactor evidence="2">
        <name>Mn(2+)</name>
        <dbReference type="ChEBI" id="CHEBI:29035"/>
    </cofactor>
</comment>
<dbReference type="InterPro" id="IPR036005">
    <property type="entry name" value="Creatinase/aminopeptidase-like"/>
</dbReference>
<dbReference type="GO" id="GO:0005829">
    <property type="term" value="C:cytosol"/>
    <property type="evidence" value="ECO:0007669"/>
    <property type="project" value="TreeGrafter"/>
</dbReference>